<feature type="transmembrane region" description="Helical" evidence="2">
    <location>
        <begin position="139"/>
        <end position="161"/>
    </location>
</feature>
<name>A0AA36C8C3_9BILA</name>
<comment type="caution">
    <text evidence="3">The sequence shown here is derived from an EMBL/GenBank/DDBJ whole genome shotgun (WGS) entry which is preliminary data.</text>
</comment>
<feature type="non-terminal residue" evidence="3">
    <location>
        <position position="282"/>
    </location>
</feature>
<evidence type="ECO:0000313" key="3">
    <source>
        <dbReference type="EMBL" id="CAJ0563034.1"/>
    </source>
</evidence>
<keyword evidence="2" id="KW-0812">Transmembrane</keyword>
<keyword evidence="4" id="KW-1185">Reference proteome</keyword>
<evidence type="ECO:0000256" key="2">
    <source>
        <dbReference type="SAM" id="Phobius"/>
    </source>
</evidence>
<gene>
    <name evidence="3" type="ORF">MSPICULIGERA_LOCUS2308</name>
</gene>
<dbReference type="AlphaFoldDB" id="A0AA36C8C3"/>
<evidence type="ECO:0000256" key="1">
    <source>
        <dbReference type="SAM" id="MobiDB-lite"/>
    </source>
</evidence>
<dbReference type="Proteomes" id="UP001177023">
    <property type="component" value="Unassembled WGS sequence"/>
</dbReference>
<keyword evidence="2" id="KW-0472">Membrane</keyword>
<keyword evidence="2" id="KW-1133">Transmembrane helix</keyword>
<feature type="compositionally biased region" description="Polar residues" evidence="1">
    <location>
        <begin position="216"/>
        <end position="225"/>
    </location>
</feature>
<accession>A0AA36C8C3</accession>
<proteinExistence type="predicted"/>
<reference evidence="3" key="1">
    <citation type="submission" date="2023-06" db="EMBL/GenBank/DDBJ databases">
        <authorList>
            <person name="Delattre M."/>
        </authorList>
    </citation>
    <scope>NUCLEOTIDE SEQUENCE</scope>
    <source>
        <strain evidence="3">AF72</strain>
    </source>
</reference>
<organism evidence="3 4">
    <name type="scientific">Mesorhabditis spiculigera</name>
    <dbReference type="NCBI Taxonomy" id="96644"/>
    <lineage>
        <taxon>Eukaryota</taxon>
        <taxon>Metazoa</taxon>
        <taxon>Ecdysozoa</taxon>
        <taxon>Nematoda</taxon>
        <taxon>Chromadorea</taxon>
        <taxon>Rhabditida</taxon>
        <taxon>Rhabditina</taxon>
        <taxon>Rhabditomorpha</taxon>
        <taxon>Rhabditoidea</taxon>
        <taxon>Rhabditidae</taxon>
        <taxon>Mesorhabditinae</taxon>
        <taxon>Mesorhabditis</taxon>
    </lineage>
</organism>
<protein>
    <submittedName>
        <fullName evidence="3">Uncharacterized protein</fullName>
    </submittedName>
</protein>
<evidence type="ECO:0000313" key="4">
    <source>
        <dbReference type="Proteomes" id="UP001177023"/>
    </source>
</evidence>
<feature type="compositionally biased region" description="Polar residues" evidence="1">
    <location>
        <begin position="196"/>
        <end position="206"/>
    </location>
</feature>
<dbReference type="EMBL" id="CATQJA010000679">
    <property type="protein sequence ID" value="CAJ0563034.1"/>
    <property type="molecule type" value="Genomic_DNA"/>
</dbReference>
<sequence>MVLPRPLKSLVLKNNGTFIGLDDDQLVEVIETSQWAVELAKRIQVPSPGLHTVSISCSGALFHPRGGPTASSQRTRAYPPVLATLIFDVMLGMKTAERELFDDDGDEPFERLIAMEANGLSNTMVGPLLDPTHYTKLDYSAVALLPVAVVLCLVVAVAALYQCRRCRHHRRQIEQLAWVYDVLEDALPSPLPVPKDSNNARPTAQSPHVFRPPDSPQLSPAQRVSQAVRPPPAHSSPFYQPTFKGKSLRYDTLQKATSATEVIFHFTNFLEPNGTAAVEQHV</sequence>
<feature type="region of interest" description="Disordered" evidence="1">
    <location>
        <begin position="191"/>
        <end position="240"/>
    </location>
</feature>